<dbReference type="Gene3D" id="1.10.287.1490">
    <property type="match status" value="1"/>
</dbReference>
<dbReference type="GO" id="GO:0051015">
    <property type="term" value="F:actin filament binding"/>
    <property type="evidence" value="ECO:0007669"/>
    <property type="project" value="TreeGrafter"/>
</dbReference>
<dbReference type="SUPFAM" id="SSF58100">
    <property type="entry name" value="Bacterial hemolysins"/>
    <property type="match status" value="1"/>
</dbReference>
<feature type="coiled-coil region" evidence="1">
    <location>
        <begin position="607"/>
        <end position="648"/>
    </location>
</feature>
<proteinExistence type="predicted"/>
<feature type="coiled-coil region" evidence="1">
    <location>
        <begin position="875"/>
        <end position="968"/>
    </location>
</feature>
<feature type="compositionally biased region" description="Acidic residues" evidence="2">
    <location>
        <begin position="1101"/>
        <end position="1116"/>
    </location>
</feature>
<feature type="compositionally biased region" description="Acidic residues" evidence="2">
    <location>
        <begin position="977"/>
        <end position="986"/>
    </location>
</feature>
<organism evidence="3 4">
    <name type="scientific">Pythium insidiosum</name>
    <name type="common">Pythiosis disease agent</name>
    <dbReference type="NCBI Taxonomy" id="114742"/>
    <lineage>
        <taxon>Eukaryota</taxon>
        <taxon>Sar</taxon>
        <taxon>Stramenopiles</taxon>
        <taxon>Oomycota</taxon>
        <taxon>Peronosporomycetes</taxon>
        <taxon>Pythiales</taxon>
        <taxon>Pythiaceae</taxon>
        <taxon>Pythium</taxon>
    </lineage>
</organism>
<accession>A0AAD5LVA4</accession>
<dbReference type="EMBL" id="JAKCXM010000414">
    <property type="protein sequence ID" value="KAJ0394386.1"/>
    <property type="molecule type" value="Genomic_DNA"/>
</dbReference>
<feature type="region of interest" description="Disordered" evidence="2">
    <location>
        <begin position="1"/>
        <end position="44"/>
    </location>
</feature>
<feature type="region of interest" description="Disordered" evidence="2">
    <location>
        <begin position="972"/>
        <end position="1069"/>
    </location>
</feature>
<evidence type="ECO:0000256" key="1">
    <source>
        <dbReference type="SAM" id="Coils"/>
    </source>
</evidence>
<feature type="region of interest" description="Disordered" evidence="2">
    <location>
        <begin position="1088"/>
        <end position="1151"/>
    </location>
</feature>
<dbReference type="AlphaFoldDB" id="A0AAD5LVA4"/>
<feature type="compositionally biased region" description="Low complexity" evidence="2">
    <location>
        <begin position="774"/>
        <end position="783"/>
    </location>
</feature>
<name>A0AAD5LVA4_PYTIN</name>
<feature type="coiled-coil region" evidence="1">
    <location>
        <begin position="791"/>
        <end position="842"/>
    </location>
</feature>
<dbReference type="Proteomes" id="UP001209570">
    <property type="component" value="Unassembled WGS sequence"/>
</dbReference>
<dbReference type="GO" id="GO:0016460">
    <property type="term" value="C:myosin II complex"/>
    <property type="evidence" value="ECO:0007669"/>
    <property type="project" value="TreeGrafter"/>
</dbReference>
<comment type="caution">
    <text evidence="3">The sequence shown here is derived from an EMBL/GenBank/DDBJ whole genome shotgun (WGS) entry which is preliminary data.</text>
</comment>
<keyword evidence="4" id="KW-1185">Reference proteome</keyword>
<feature type="compositionally biased region" description="Polar residues" evidence="2">
    <location>
        <begin position="11"/>
        <end position="29"/>
    </location>
</feature>
<dbReference type="PANTHER" id="PTHR45615:SF40">
    <property type="entry name" value="MYOSIN HEAVY CHAIN, NON-MUSCLE"/>
    <property type="match status" value="1"/>
</dbReference>
<reference evidence="3" key="1">
    <citation type="submission" date="2021-12" db="EMBL/GenBank/DDBJ databases">
        <title>Prjna785345.</title>
        <authorList>
            <person name="Rujirawat T."/>
            <person name="Krajaejun T."/>
        </authorList>
    </citation>
    <scope>NUCLEOTIDE SEQUENCE</scope>
    <source>
        <strain evidence="3">Pi057C3</strain>
    </source>
</reference>
<evidence type="ECO:0000313" key="4">
    <source>
        <dbReference type="Proteomes" id="UP001209570"/>
    </source>
</evidence>
<dbReference type="PANTHER" id="PTHR45615">
    <property type="entry name" value="MYOSIN HEAVY CHAIN, NON-MUSCLE"/>
    <property type="match status" value="1"/>
</dbReference>
<dbReference type="GO" id="GO:0032982">
    <property type="term" value="C:myosin filament"/>
    <property type="evidence" value="ECO:0007669"/>
    <property type="project" value="TreeGrafter"/>
</dbReference>
<feature type="compositionally biased region" description="Low complexity" evidence="2">
    <location>
        <begin position="656"/>
        <end position="666"/>
    </location>
</feature>
<feature type="region of interest" description="Disordered" evidence="2">
    <location>
        <begin position="761"/>
        <end position="786"/>
    </location>
</feature>
<feature type="region of interest" description="Disordered" evidence="2">
    <location>
        <begin position="656"/>
        <end position="680"/>
    </location>
</feature>
<evidence type="ECO:0000313" key="3">
    <source>
        <dbReference type="EMBL" id="KAJ0394386.1"/>
    </source>
</evidence>
<feature type="compositionally biased region" description="Low complexity" evidence="2">
    <location>
        <begin position="567"/>
        <end position="580"/>
    </location>
</feature>
<feature type="compositionally biased region" description="Polar residues" evidence="2">
    <location>
        <begin position="584"/>
        <end position="595"/>
    </location>
</feature>
<gene>
    <name evidence="3" type="ORF">P43SY_007047</name>
</gene>
<dbReference type="GO" id="GO:0005737">
    <property type="term" value="C:cytoplasm"/>
    <property type="evidence" value="ECO:0007669"/>
    <property type="project" value="TreeGrafter"/>
</dbReference>
<protein>
    <recommendedName>
        <fullName evidence="5">C2 NT-type domain-containing protein</fullName>
    </recommendedName>
</protein>
<feature type="region of interest" description="Disordered" evidence="2">
    <location>
        <begin position="567"/>
        <end position="595"/>
    </location>
</feature>
<keyword evidence="1" id="KW-0175">Coiled coil</keyword>
<dbReference type="GO" id="GO:0000146">
    <property type="term" value="F:microfilament motor activity"/>
    <property type="evidence" value="ECO:0007669"/>
    <property type="project" value="TreeGrafter"/>
</dbReference>
<sequence>MASRASHNTRDTSMSSHLRGTSISSKTPRATTSSTSGAGGGGSSSTTVLVNLDIYLFRATIGRDISPEDQELLVLFRRNSKEVTSSPTRWQPDHVAAWNQHVGIQTSLLRPSSAARAARKGAAAAEFLPKEYDVVLVALPSHSAVALFSVDFADVVQTQRAGVAKTFRISPAKCRDLAATIEFEVVWEPAAPPAASISSLHSVPSLATTASTSLSLAGRRTTASVSSQSSELTALSSGECGDCRALRRRLDRKETQIVQLESFLKESQKRIDALAFENEELVVREQAETRNAGQYRALNMRLLQELEMAFQFCAQQMLQAQQQQQSAEQQAALFMFLPQFEFMERVKTLHAELERVYNTSADMQHESDHDEDPQQRLADAWRAFDVRAEMSSALERNQRLQRQLEFLSRSLVYEVQLESDSALGGRTKLQRTATDASATTSDGPSEGESSAHLGSSNGPAPVRNLTEQLNALERENFVLKGKLEAALASVQALETRSEVADTTSSTGRSSLDIAPAAMALAPAIDENETENAVLEELAQLRDDRQALQEQLDQTRAELDALREASATAASAAPATKATSPRSGLASSRVSTTSGGSAMGSDFLNKIYMDVGKAKIALEEKVKRLQQELAATREDNAKLQNELLLLAHQQATASASASASAAAPTSARFEEVTDEDEDGGATLAPTQWQELAQEREARIKVLDQELEFMRQHLTEKATQVTTLEAELASVRTTLAAAQKKVTQLEIRVEALEVENRELQERAESSAALAGPYGGSSSVSSLRESSTARDDEVAELTKQLKLARQEVMQLRYRSNNLESVHEKLEEALKEKKTLQVKLTTLEGQLYEQRSRTISGTNFTTPTAASASTSSTYDAAMIEELQRQLDQKSAQLVISQREAEALRREVTEGKPNDSTLVELEARVQRFSTELARLTERNDDQATRIHALSERVEKVTREKYELEGLMKELLREIDGQAAGDGDNEDDDVDDPQPSAAQQVAPKSRMLPEPLDMSVLPPPRRPSDRENLGPSPATAPPAAIPTSGRVLDRYTTAIRSSAGSTPTTPSAAEGPVAVPTRVVPKNRVASLIRNFSSASSSAANRVEVISVDESETDATTEDETEVTTSPTRRSTLGSAMKRVRKLDFRARQGSAPAPNE</sequence>
<feature type="coiled-coil region" evidence="1">
    <location>
        <begin position="530"/>
        <end position="564"/>
    </location>
</feature>
<evidence type="ECO:0008006" key="5">
    <source>
        <dbReference type="Google" id="ProtNLM"/>
    </source>
</evidence>
<feature type="compositionally biased region" description="Low complexity" evidence="2">
    <location>
        <begin position="1051"/>
        <end position="1063"/>
    </location>
</feature>
<feature type="compositionally biased region" description="Low complexity" evidence="2">
    <location>
        <begin position="432"/>
        <end position="442"/>
    </location>
</feature>
<evidence type="ECO:0000256" key="2">
    <source>
        <dbReference type="SAM" id="MobiDB-lite"/>
    </source>
</evidence>
<feature type="region of interest" description="Disordered" evidence="2">
    <location>
        <begin position="426"/>
        <end position="463"/>
    </location>
</feature>
<feature type="coiled-coil region" evidence="1">
    <location>
        <begin position="243"/>
        <end position="270"/>
    </location>
</feature>